<protein>
    <recommendedName>
        <fullName evidence="4">Aa3-type cytochrome c oxidase subunit IV</fullName>
    </recommendedName>
</protein>
<evidence type="ECO:0000313" key="2">
    <source>
        <dbReference type="EMBL" id="ASG22595.1"/>
    </source>
</evidence>
<keyword evidence="1" id="KW-1133">Transmembrane helix</keyword>
<evidence type="ECO:0008006" key="4">
    <source>
        <dbReference type="Google" id="ProtNLM"/>
    </source>
</evidence>
<feature type="transmembrane region" description="Helical" evidence="1">
    <location>
        <begin position="56"/>
        <end position="73"/>
    </location>
</feature>
<proteinExistence type="predicted"/>
<dbReference type="EMBL" id="CP022111">
    <property type="protein sequence ID" value="ASG22595.1"/>
    <property type="molecule type" value="Genomic_DNA"/>
</dbReference>
<keyword evidence="3" id="KW-1185">Reference proteome</keyword>
<dbReference type="RefSeq" id="WP_004272315.1">
    <property type="nucleotide sequence ID" value="NZ_CP022111.1"/>
</dbReference>
<feature type="transmembrane region" description="Helical" evidence="1">
    <location>
        <begin position="29"/>
        <end position="50"/>
    </location>
</feature>
<reference evidence="2 3" key="1">
    <citation type="submission" date="2017-06" db="EMBL/GenBank/DDBJ databases">
        <title>Complete genome sequence of Nitrospirillum amazonense strain CBAmC, an endophytic nitrogen-fixing and plant growth-promoting bacterium, isolated from sugarcane.</title>
        <authorList>
            <person name="Schwab S."/>
            <person name="dos Santos Teixeira K.R."/>
            <person name="Simoes Araujo J.L."/>
            <person name="Soares Vidal M."/>
            <person name="Borges de Freitas H.R."/>
            <person name="Rivello Crivelaro A.L."/>
            <person name="Bueno de Camargo Nunes A."/>
            <person name="dos Santos C.M."/>
            <person name="Palmeira da Silva Rosa D."/>
            <person name="da Silva Padilha D."/>
            <person name="da Silva E."/>
            <person name="Araujo Terra L."/>
            <person name="Soares Mendes V."/>
            <person name="Farinelli L."/>
            <person name="Magalhaes Cruz L."/>
            <person name="Baldani J.I."/>
        </authorList>
    </citation>
    <scope>NUCLEOTIDE SEQUENCE [LARGE SCALE GENOMIC DNA]</scope>
    <source>
        <strain evidence="2 3">CBAmC</strain>
    </source>
</reference>
<organism evidence="2 3">
    <name type="scientific">Nitrospirillum viridazoti CBAmc</name>
    <dbReference type="NCBI Taxonomy" id="1441467"/>
    <lineage>
        <taxon>Bacteria</taxon>
        <taxon>Pseudomonadati</taxon>
        <taxon>Pseudomonadota</taxon>
        <taxon>Alphaproteobacteria</taxon>
        <taxon>Rhodospirillales</taxon>
        <taxon>Azospirillaceae</taxon>
        <taxon>Nitrospirillum</taxon>
        <taxon>Nitrospirillum viridazoti</taxon>
    </lineage>
</organism>
<sequence length="75" mass="7981">MAGAHSGAVAVSDAVVKEHADGWHSFTRFVKAGIISVVLLLLMFLAHFALGWGFSMFLMIVGDIILVLALLLGKV</sequence>
<dbReference type="KEGG" id="nao:Y958_16860"/>
<accession>A0A248JV73</accession>
<keyword evidence="1" id="KW-0472">Membrane</keyword>
<dbReference type="AlphaFoldDB" id="A0A248JV73"/>
<dbReference type="Proteomes" id="UP000197153">
    <property type="component" value="Chromosome 2"/>
</dbReference>
<evidence type="ECO:0000256" key="1">
    <source>
        <dbReference type="SAM" id="Phobius"/>
    </source>
</evidence>
<name>A0A248JV73_9PROT</name>
<evidence type="ECO:0000313" key="3">
    <source>
        <dbReference type="Proteomes" id="UP000197153"/>
    </source>
</evidence>
<gene>
    <name evidence="2" type="ORF">Y958_16860</name>
</gene>
<keyword evidence="1" id="KW-0812">Transmembrane</keyword>